<evidence type="ECO:0000313" key="3">
    <source>
        <dbReference type="EMBL" id="MEJ8821348.1"/>
    </source>
</evidence>
<evidence type="ECO:0000313" key="4">
    <source>
        <dbReference type="Proteomes" id="UP001363010"/>
    </source>
</evidence>
<dbReference type="CDD" id="cd06850">
    <property type="entry name" value="biotinyl_domain"/>
    <property type="match status" value="1"/>
</dbReference>
<protein>
    <submittedName>
        <fullName evidence="3">Acetyl-CoA carboxylase biotin carboxyl carrier protein subunit</fullName>
    </submittedName>
</protein>
<name>A0ABU8VU90_9BURK</name>
<dbReference type="SUPFAM" id="SSF51230">
    <property type="entry name" value="Single hybrid motif"/>
    <property type="match status" value="1"/>
</dbReference>
<sequence>MTTQTRIRSEITGTVWKILARPGDTLQAEDILMVLESMKMEIPVLAPEAGRLVELCVAEGAPVRDGQELALFEEASA</sequence>
<proteinExistence type="predicted"/>
<comment type="caution">
    <text evidence="3">The sequence shown here is derived from an EMBL/GenBank/DDBJ whole genome shotgun (WGS) entry which is preliminary data.</text>
</comment>
<feature type="domain" description="Lipoyl-binding" evidence="2">
    <location>
        <begin position="1"/>
        <end position="73"/>
    </location>
</feature>
<dbReference type="PANTHER" id="PTHR45266">
    <property type="entry name" value="OXALOACETATE DECARBOXYLASE ALPHA CHAIN"/>
    <property type="match status" value="1"/>
</dbReference>
<gene>
    <name evidence="3" type="ORF">WKW80_04760</name>
</gene>
<dbReference type="InterPro" id="IPR000089">
    <property type="entry name" value="Biotin_lipoyl"/>
</dbReference>
<dbReference type="Proteomes" id="UP001363010">
    <property type="component" value="Unassembled WGS sequence"/>
</dbReference>
<reference evidence="3 4" key="1">
    <citation type="submission" date="2024-03" db="EMBL/GenBank/DDBJ databases">
        <title>Novel species of the genus Variovorax.</title>
        <authorList>
            <person name="Liu Q."/>
            <person name="Xin Y.-H."/>
        </authorList>
    </citation>
    <scope>NUCLEOTIDE SEQUENCE [LARGE SCALE GENOMIC DNA]</scope>
    <source>
        <strain evidence="3 4">KACC 18501</strain>
    </source>
</reference>
<dbReference type="RefSeq" id="WP_340362400.1">
    <property type="nucleotide sequence ID" value="NZ_JBBKZV010000002.1"/>
</dbReference>
<dbReference type="EMBL" id="JBBKZV010000002">
    <property type="protein sequence ID" value="MEJ8821348.1"/>
    <property type="molecule type" value="Genomic_DNA"/>
</dbReference>
<dbReference type="Pfam" id="PF00364">
    <property type="entry name" value="Biotin_lipoyl"/>
    <property type="match status" value="1"/>
</dbReference>
<dbReference type="PROSITE" id="PS50968">
    <property type="entry name" value="BIOTINYL_LIPOYL"/>
    <property type="match status" value="1"/>
</dbReference>
<keyword evidence="1" id="KW-0092">Biotin</keyword>
<accession>A0ABU8VU90</accession>
<dbReference type="Gene3D" id="2.40.50.100">
    <property type="match status" value="1"/>
</dbReference>
<evidence type="ECO:0000259" key="2">
    <source>
        <dbReference type="PROSITE" id="PS50968"/>
    </source>
</evidence>
<dbReference type="PANTHER" id="PTHR45266:SF3">
    <property type="entry name" value="OXALOACETATE DECARBOXYLASE ALPHA CHAIN"/>
    <property type="match status" value="1"/>
</dbReference>
<organism evidence="3 4">
    <name type="scientific">Variovorax humicola</name>
    <dbReference type="NCBI Taxonomy" id="1769758"/>
    <lineage>
        <taxon>Bacteria</taxon>
        <taxon>Pseudomonadati</taxon>
        <taxon>Pseudomonadota</taxon>
        <taxon>Betaproteobacteria</taxon>
        <taxon>Burkholderiales</taxon>
        <taxon>Comamonadaceae</taxon>
        <taxon>Variovorax</taxon>
    </lineage>
</organism>
<dbReference type="InterPro" id="IPR050709">
    <property type="entry name" value="Biotin_Carboxyl_Carrier/Decarb"/>
</dbReference>
<evidence type="ECO:0000256" key="1">
    <source>
        <dbReference type="ARBA" id="ARBA00023267"/>
    </source>
</evidence>
<keyword evidence="4" id="KW-1185">Reference proteome</keyword>
<dbReference type="InterPro" id="IPR011053">
    <property type="entry name" value="Single_hybrid_motif"/>
</dbReference>